<accession>A0A8T0GMR8</accession>
<evidence type="ECO:0000259" key="1">
    <source>
        <dbReference type="Pfam" id="PF00646"/>
    </source>
</evidence>
<protein>
    <recommendedName>
        <fullName evidence="5">F-box domain-containing protein</fullName>
    </recommendedName>
</protein>
<dbReference type="PANTHER" id="PTHR31672:SF2">
    <property type="entry name" value="F-BOX DOMAIN-CONTAINING PROTEIN"/>
    <property type="match status" value="1"/>
</dbReference>
<feature type="domain" description="F-box associated beta-propeller type 1" evidence="2">
    <location>
        <begin position="186"/>
        <end position="318"/>
    </location>
</feature>
<dbReference type="InterPro" id="IPR015915">
    <property type="entry name" value="Kelch-typ_b-propeller"/>
</dbReference>
<evidence type="ECO:0000313" key="4">
    <source>
        <dbReference type="Proteomes" id="UP000822688"/>
    </source>
</evidence>
<dbReference type="InterPro" id="IPR006527">
    <property type="entry name" value="F-box-assoc_dom_typ1"/>
</dbReference>
<dbReference type="Gene3D" id="2.120.10.80">
    <property type="entry name" value="Kelch-type beta propeller"/>
    <property type="match status" value="1"/>
</dbReference>
<keyword evidence="4" id="KW-1185">Reference proteome</keyword>
<sequence>MAPGAVVAANFQLAEEFSKLNHPLRRPRKECNKTRHHSLKKLQSGVEEAYTSEEDLREQCGTDPLLINPDWSSFPDDIQNSILAKLEYKHLFQAKVVSKLFKTRIESDGFHGCRGKMLTREAFLTALHFSVGKDGVWQSTGYDLAANTWRRLPPFDFLPKLDPALFKDHAICAAGGIMCANVSTSSSMQEEIVVFNPMTRRWRKLQPLNHPRNPVLMHMLVDPSGNSYKVIVAGSARAGHEHLSKITEVFDSRTSKWTVTQELPGPVFALNEHQTGVCVNGILFCIAFLDAQDSGRGLIAYKVDEGKWLPHLTCRLPNSTNLSIVQVVASNGEVVVFSEIERNPYVGNVEHRIDVLEKVSCTDSGEGLGKWRNVMRETKAGNQAGLQTYPEYTCVPFGDGKLCIFNTIAHSGIVYDVRSGERVDTLSSPMCSGSGDMGFYSMNPVTFRRFQNRCGDLGVLRGQANPRFIMFRARIALTLIAGNHTRANLTIDTGAIRNHGPVAMS</sequence>
<name>A0A8T0GMR8_CERPU</name>
<evidence type="ECO:0000313" key="3">
    <source>
        <dbReference type="EMBL" id="KAG0558332.1"/>
    </source>
</evidence>
<reference evidence="3" key="1">
    <citation type="submission" date="2020-06" db="EMBL/GenBank/DDBJ databases">
        <title>WGS assembly of Ceratodon purpureus strain R40.</title>
        <authorList>
            <person name="Carey S.B."/>
            <person name="Jenkins J."/>
            <person name="Shu S."/>
            <person name="Lovell J.T."/>
            <person name="Sreedasyam A."/>
            <person name="Maumus F."/>
            <person name="Tiley G.P."/>
            <person name="Fernandez-Pozo N."/>
            <person name="Barry K."/>
            <person name="Chen C."/>
            <person name="Wang M."/>
            <person name="Lipzen A."/>
            <person name="Daum C."/>
            <person name="Saski C.A."/>
            <person name="Payton A.C."/>
            <person name="Mcbreen J.C."/>
            <person name="Conrad R.E."/>
            <person name="Kollar L.M."/>
            <person name="Olsson S."/>
            <person name="Huttunen S."/>
            <person name="Landis J.B."/>
            <person name="Wickett N.J."/>
            <person name="Johnson M.G."/>
            <person name="Rensing S.A."/>
            <person name="Grimwood J."/>
            <person name="Schmutz J."/>
            <person name="Mcdaniel S.F."/>
        </authorList>
    </citation>
    <scope>NUCLEOTIDE SEQUENCE</scope>
    <source>
        <strain evidence="3">R40</strain>
    </source>
</reference>
<evidence type="ECO:0008006" key="5">
    <source>
        <dbReference type="Google" id="ProtNLM"/>
    </source>
</evidence>
<dbReference type="SUPFAM" id="SSF81383">
    <property type="entry name" value="F-box domain"/>
    <property type="match status" value="1"/>
</dbReference>
<dbReference type="Pfam" id="PF07734">
    <property type="entry name" value="FBA_1"/>
    <property type="match status" value="1"/>
</dbReference>
<proteinExistence type="predicted"/>
<dbReference type="InterPro" id="IPR001810">
    <property type="entry name" value="F-box_dom"/>
</dbReference>
<organism evidence="3 4">
    <name type="scientific">Ceratodon purpureus</name>
    <name type="common">Fire moss</name>
    <name type="synonym">Dicranum purpureum</name>
    <dbReference type="NCBI Taxonomy" id="3225"/>
    <lineage>
        <taxon>Eukaryota</taxon>
        <taxon>Viridiplantae</taxon>
        <taxon>Streptophyta</taxon>
        <taxon>Embryophyta</taxon>
        <taxon>Bryophyta</taxon>
        <taxon>Bryophytina</taxon>
        <taxon>Bryopsida</taxon>
        <taxon>Dicranidae</taxon>
        <taxon>Pseudoditrichales</taxon>
        <taxon>Ditrichaceae</taxon>
        <taxon>Ceratodon</taxon>
    </lineage>
</organism>
<feature type="domain" description="F-box" evidence="1">
    <location>
        <begin position="71"/>
        <end position="110"/>
    </location>
</feature>
<dbReference type="InterPro" id="IPR050796">
    <property type="entry name" value="SCF_F-box_component"/>
</dbReference>
<dbReference type="Proteomes" id="UP000822688">
    <property type="component" value="Chromosome 10"/>
</dbReference>
<dbReference type="Pfam" id="PF00646">
    <property type="entry name" value="F-box"/>
    <property type="match status" value="1"/>
</dbReference>
<dbReference type="EMBL" id="CM026431">
    <property type="protein sequence ID" value="KAG0558332.1"/>
    <property type="molecule type" value="Genomic_DNA"/>
</dbReference>
<gene>
    <name evidence="3" type="ORF">KC19_10G019900</name>
</gene>
<dbReference type="InterPro" id="IPR036047">
    <property type="entry name" value="F-box-like_dom_sf"/>
</dbReference>
<dbReference type="SUPFAM" id="SSF117281">
    <property type="entry name" value="Kelch motif"/>
    <property type="match status" value="1"/>
</dbReference>
<dbReference type="AlphaFoldDB" id="A0A8T0GMR8"/>
<dbReference type="PANTHER" id="PTHR31672">
    <property type="entry name" value="BNACNNG10540D PROTEIN"/>
    <property type="match status" value="1"/>
</dbReference>
<evidence type="ECO:0000259" key="2">
    <source>
        <dbReference type="Pfam" id="PF07734"/>
    </source>
</evidence>
<comment type="caution">
    <text evidence="3">The sequence shown here is derived from an EMBL/GenBank/DDBJ whole genome shotgun (WGS) entry which is preliminary data.</text>
</comment>